<dbReference type="InterPro" id="IPR050902">
    <property type="entry name" value="ABC_Transporter_SBP"/>
</dbReference>
<feature type="domain" description="Fe/B12 periplasmic-binding" evidence="2">
    <location>
        <begin position="8"/>
        <end position="261"/>
    </location>
</feature>
<dbReference type="Proteomes" id="UP000012043">
    <property type="component" value="Unassembled WGS sequence"/>
</dbReference>
<dbReference type="PATRIC" id="fig|1197174.4.peg.3201"/>
<feature type="region of interest" description="Disordered" evidence="1">
    <location>
        <begin position="267"/>
        <end position="305"/>
    </location>
</feature>
<dbReference type="Pfam" id="PF01497">
    <property type="entry name" value="Peripla_BP_2"/>
    <property type="match status" value="1"/>
</dbReference>
<evidence type="ECO:0000259" key="2">
    <source>
        <dbReference type="PROSITE" id="PS50983"/>
    </source>
</evidence>
<accession>J2IB59</accession>
<protein>
    <recommendedName>
        <fullName evidence="2">Fe/B12 periplasmic-binding domain-containing protein</fullName>
    </recommendedName>
</protein>
<feature type="compositionally biased region" description="Polar residues" evidence="1">
    <location>
        <begin position="286"/>
        <end position="296"/>
    </location>
</feature>
<name>J2IB59_9ALTE</name>
<gene>
    <name evidence="3" type="ORF">AEST_32710</name>
</gene>
<evidence type="ECO:0000313" key="3">
    <source>
        <dbReference type="EMBL" id="EJI83874.1"/>
    </source>
</evidence>
<reference evidence="3 4" key="1">
    <citation type="journal article" date="2012" name="J. Bacteriol.">
        <title>Genome Sequence of Pectin-Degrading Alishewanella aestuarii Strain B11T, Isolated from Tidal Flat Sediment.</title>
        <authorList>
            <person name="Jung J."/>
            <person name="Choi S."/>
            <person name="Chun J."/>
            <person name="Park W."/>
        </authorList>
    </citation>
    <scope>NUCLEOTIDE SEQUENCE [LARGE SCALE GENOMIC DNA]</scope>
    <source>
        <strain evidence="3 4">B11</strain>
    </source>
</reference>
<dbReference type="EMBL" id="ALAB01000042">
    <property type="protein sequence ID" value="EJI83874.1"/>
    <property type="molecule type" value="Genomic_DNA"/>
</dbReference>
<evidence type="ECO:0000313" key="4">
    <source>
        <dbReference type="Proteomes" id="UP000012043"/>
    </source>
</evidence>
<sequence length="305" mass="32045">MPSLAKERIASAGGTLTDIIFALGAGDQLLAVDTSSTSPAAAANKASIGYYRSLSAESLIATGATELWALEGTGPAATLSQLRNTGIKVEHFAKPRDLAELYEFIGLLGAKLQKEAAATALINQIKQSLPVLPATKTEVKPLSALFVLQASSRGVIVAGSETVPDLLFHYSAMQNLATHNGFKPISAEFLMLQQPDLLVVPEHVAQSAGGLNAFCQLPELRMLAAAKDCRVLVMDSLLSMGMTSRIGEAIQQLYQFGQQMALTPATSQSRLAQPSATRVNLKDTAGVNSGTDSGLQKTAKHALGQ</sequence>
<evidence type="ECO:0000256" key="1">
    <source>
        <dbReference type="SAM" id="MobiDB-lite"/>
    </source>
</evidence>
<dbReference type="PANTHER" id="PTHR30535">
    <property type="entry name" value="VITAMIN B12-BINDING PROTEIN"/>
    <property type="match status" value="1"/>
</dbReference>
<feature type="compositionally biased region" description="Polar residues" evidence="1">
    <location>
        <begin position="267"/>
        <end position="278"/>
    </location>
</feature>
<dbReference type="Gene3D" id="3.40.50.1980">
    <property type="entry name" value="Nitrogenase molybdenum iron protein domain"/>
    <property type="match status" value="2"/>
</dbReference>
<proteinExistence type="predicted"/>
<dbReference type="InterPro" id="IPR002491">
    <property type="entry name" value="ABC_transptr_periplasmic_BD"/>
</dbReference>
<organism evidence="3 4">
    <name type="scientific">Alishewanella aestuarii B11</name>
    <dbReference type="NCBI Taxonomy" id="1197174"/>
    <lineage>
        <taxon>Bacteria</taxon>
        <taxon>Pseudomonadati</taxon>
        <taxon>Pseudomonadota</taxon>
        <taxon>Gammaproteobacteria</taxon>
        <taxon>Alteromonadales</taxon>
        <taxon>Alteromonadaceae</taxon>
        <taxon>Alishewanella</taxon>
    </lineage>
</organism>
<dbReference type="SUPFAM" id="SSF53807">
    <property type="entry name" value="Helical backbone' metal receptor"/>
    <property type="match status" value="1"/>
</dbReference>
<keyword evidence="4" id="KW-1185">Reference proteome</keyword>
<comment type="caution">
    <text evidence="3">The sequence shown here is derived from an EMBL/GenBank/DDBJ whole genome shotgun (WGS) entry which is preliminary data.</text>
</comment>
<dbReference type="AlphaFoldDB" id="J2IB59"/>
<dbReference type="PROSITE" id="PS50983">
    <property type="entry name" value="FE_B12_PBP"/>
    <property type="match status" value="1"/>
</dbReference>
<dbReference type="PANTHER" id="PTHR30535:SF4">
    <property type="entry name" value="HEMIN-BINDING PERIPLASMIC PROTEIN HMUT"/>
    <property type="match status" value="1"/>
</dbReference>